<dbReference type="PATRIC" id="fig|317.243.peg.3487"/>
<gene>
    <name evidence="1" type="ORF">AFK24_15540</name>
</gene>
<proteinExistence type="predicted"/>
<protein>
    <recommendedName>
        <fullName evidence="3">Phage tail protein</fullName>
    </recommendedName>
</protein>
<evidence type="ECO:0000313" key="1">
    <source>
        <dbReference type="EMBL" id="OCR24168.1"/>
    </source>
</evidence>
<evidence type="ECO:0000313" key="2">
    <source>
        <dbReference type="Proteomes" id="UP000093104"/>
    </source>
</evidence>
<name>A0A1C7Z6T1_PSESX</name>
<dbReference type="EMBL" id="LGSI01000049">
    <property type="protein sequence ID" value="OCR24168.1"/>
    <property type="molecule type" value="Genomic_DNA"/>
</dbReference>
<sequence length="758" mass="83228">MTAYSREKRDRLFNLLPAYLRELDGLERLHPDDPPGPLQAFLSVIEMQAEALDGDIEQLLNNAFIETCEPWAIPYIGDLVAMTPLFDESRIRGGDSAAEIFSDLNGPSLRPNIGLGNRADVAKTIYYRRRKGTLPMLEEMARDVTGWPAHGVEFFQRLRWSQWIRNHIRMQALETPDLRSVVRLDTLEGAFDETCRTVDVRAIAPDEGWYGTRKIGFFLWRLKAHRFEQIDARQQGAAGDFRWRFSPLGQDAPLFSAGRREDDETGLSARHHVPQAISHATLFEDLSQSLSQPVIPDFSQYYGLFDPFPAMVLAEDRAMMIFIGGQPVPLSRIRCRNLDAWSQPATNIVSVDTATGRIALGPVAAAAGPVTVWYHHGFPGDLGGGPYRRRAWQINAPAGTQMLPVDNSGNPGTFNTINGALAQWVALGKPNCIIQIRDNRTYKEAIAIDPFDKRFIAIEASDSKCPHLLLPDPLTISGDHDSSTVTLGGLLIEGRVEITGSLGALRLIHSTLVPGESIAVPDPAVAPPPAQPTQASILAAMTRPDGSPANRKLRVEAAFCVMGPLRLPEHAQALVLLDCIVDGLDIAAVAGPAANSFGPASRIERSTLRGAMRFRQIDLASESIFDGSLTVLRQQVGCLRFSYVQDNARTPRRYRCQPSLAIRKAVDAAGPLTPAELALLRQQVAQRVAPEYVSEAYGQPAYLQLSDNGPIEIGTGSEDGAEMGVWCHLKQPQRAANLKLRLDEYLPFGLSAALIHAN</sequence>
<organism evidence="1 2">
    <name type="scientific">Pseudomonas syringae</name>
    <dbReference type="NCBI Taxonomy" id="317"/>
    <lineage>
        <taxon>Bacteria</taxon>
        <taxon>Pseudomonadati</taxon>
        <taxon>Pseudomonadota</taxon>
        <taxon>Gammaproteobacteria</taxon>
        <taxon>Pseudomonadales</taxon>
        <taxon>Pseudomonadaceae</taxon>
        <taxon>Pseudomonas</taxon>
    </lineage>
</organism>
<reference evidence="1 2" key="1">
    <citation type="submission" date="2015-07" db="EMBL/GenBank/DDBJ databases">
        <title>Draft genome sequence of a diazotrophic, plant growth-promoting rhizobacterium of the Pseudomonas syringae complex.</title>
        <authorList>
            <person name="Patten C.L."/>
            <person name="Jeong H."/>
        </authorList>
    </citation>
    <scope>NUCLEOTIDE SEQUENCE [LARGE SCALE GENOMIC DNA]</scope>
    <source>
        <strain evidence="1 2">GR12-2</strain>
    </source>
</reference>
<comment type="caution">
    <text evidence="1">The sequence shown here is derived from an EMBL/GenBank/DDBJ whole genome shotgun (WGS) entry which is preliminary data.</text>
</comment>
<accession>A0A1C7Z6T1</accession>
<evidence type="ECO:0008006" key="3">
    <source>
        <dbReference type="Google" id="ProtNLM"/>
    </source>
</evidence>
<dbReference type="RefSeq" id="WP_065834044.1">
    <property type="nucleotide sequence ID" value="NZ_LGSI01000049.1"/>
</dbReference>
<dbReference type="AlphaFoldDB" id="A0A1C7Z6T1"/>
<dbReference type="Proteomes" id="UP000093104">
    <property type="component" value="Unassembled WGS sequence"/>
</dbReference>
<dbReference type="OrthoDB" id="626916at2"/>